<evidence type="ECO:0000256" key="5">
    <source>
        <dbReference type="ARBA" id="ARBA00022692"/>
    </source>
</evidence>
<evidence type="ECO:0000256" key="1">
    <source>
        <dbReference type="ARBA" id="ARBA00004651"/>
    </source>
</evidence>
<sequence length="554" mass="57910">MTTLRAEAGQDRKATTIVTHGLLTHLHDNPVLVLFLLIGLGMLVGHIKVRGVSLGAAAVLFAGIALAAWGISQQVEITIPAPLGTLGLAIFTFAIGIQSGPNFFHVLRTAAGPLALMLFFFLVAAGAGLGLGHILGMDSAQIAGTFAGALTNTPALAAAGNAATLSGNPDGAAIATVGYAVAYLYGVIGMLFFSLLALRYRSSDRDKPSPLANRTIRVERSDGPMIADIAARISGELKFSRLRRGETGPITRPSGEDRVFEDDLVTVVGTQDAVNQVIKELGHGSSHSLIEDRKYLDFRRITVSDPKLAGRTLADLDIDHRFGATISRVRRGDVDMVGTPDLVLQQGDRVRVVAPTGRMAEVSKFFGDSARGLSSLNPIALGLGMALGIVIGEWKILTPSGATFSIGSAAGTLLVGLVFGRIGRIKGFVTAIPFTATAVLAEFGLLVFLAQAGTKAGGQIADAFTGGDWWKILLTGFVITTIVGMGLYASMRWIVKMGGTRLSGLIGGAQTQPAVLAFANERTGADPRVALGYAMVYPVAMIVKILIAQILGGL</sequence>
<feature type="transmembrane region" description="Helical" evidence="8">
    <location>
        <begin position="469"/>
        <end position="491"/>
    </location>
</feature>
<dbReference type="PANTHER" id="PTHR30445:SF3">
    <property type="entry name" value="TRANSPORT PROTEIN YIDE-RELATED"/>
    <property type="match status" value="1"/>
</dbReference>
<gene>
    <name evidence="10" type="ORF">GCM10011612_16870</name>
</gene>
<dbReference type="RefSeq" id="WP_080463352.1">
    <property type="nucleotide sequence ID" value="NZ_CP020468.1"/>
</dbReference>
<evidence type="ECO:0000256" key="3">
    <source>
        <dbReference type="ARBA" id="ARBA00022448"/>
    </source>
</evidence>
<feature type="domain" description="RCK C-terminal" evidence="9">
    <location>
        <begin position="284"/>
        <end position="368"/>
    </location>
</feature>
<feature type="transmembrane region" description="Helical" evidence="8">
    <location>
        <begin position="402"/>
        <end position="420"/>
    </location>
</feature>
<feature type="transmembrane region" description="Helical" evidence="8">
    <location>
        <begin position="427"/>
        <end position="449"/>
    </location>
</feature>
<dbReference type="Gene3D" id="3.30.70.1450">
    <property type="entry name" value="Regulator of K+ conductance, C-terminal domain"/>
    <property type="match status" value="1"/>
</dbReference>
<keyword evidence="7 8" id="KW-0472">Membrane</keyword>
<dbReference type="EMBL" id="BMNJ01000005">
    <property type="protein sequence ID" value="GGO99478.1"/>
    <property type="molecule type" value="Genomic_DNA"/>
</dbReference>
<dbReference type="InterPro" id="IPR006512">
    <property type="entry name" value="YidE_YbjL"/>
</dbReference>
<feature type="transmembrane region" description="Helical" evidence="8">
    <location>
        <begin position="54"/>
        <end position="71"/>
    </location>
</feature>
<evidence type="ECO:0000256" key="2">
    <source>
        <dbReference type="ARBA" id="ARBA00009854"/>
    </source>
</evidence>
<dbReference type="InterPro" id="IPR006037">
    <property type="entry name" value="RCK_C"/>
</dbReference>
<dbReference type="SUPFAM" id="SSF116726">
    <property type="entry name" value="TrkA C-terminal domain-like"/>
    <property type="match status" value="1"/>
</dbReference>
<accession>A0A8H9HE46</accession>
<dbReference type="KEGG" id="actp:B6G06_02595"/>
<dbReference type="NCBIfam" id="TIGR01625">
    <property type="entry name" value="YidE_YbjL_dupl"/>
    <property type="match status" value="2"/>
</dbReference>
<evidence type="ECO:0000256" key="8">
    <source>
        <dbReference type="SAM" id="Phobius"/>
    </source>
</evidence>
<keyword evidence="5 8" id="KW-0812">Transmembrane</keyword>
<feature type="transmembrane region" description="Helical" evidence="8">
    <location>
        <begin position="172"/>
        <end position="198"/>
    </location>
</feature>
<feature type="transmembrane region" description="Helical" evidence="8">
    <location>
        <begin position="30"/>
        <end position="47"/>
    </location>
</feature>
<evidence type="ECO:0000256" key="6">
    <source>
        <dbReference type="ARBA" id="ARBA00022989"/>
    </source>
</evidence>
<dbReference type="Pfam" id="PF02080">
    <property type="entry name" value="TrkA_C"/>
    <property type="match status" value="1"/>
</dbReference>
<keyword evidence="4" id="KW-1003">Cell membrane</keyword>
<feature type="transmembrane region" description="Helical" evidence="8">
    <location>
        <begin position="379"/>
        <end position="396"/>
    </location>
</feature>
<dbReference type="Proteomes" id="UP000614239">
    <property type="component" value="Unassembled WGS sequence"/>
</dbReference>
<dbReference type="Pfam" id="PF06826">
    <property type="entry name" value="Asp-Al_Ex"/>
    <property type="match status" value="2"/>
</dbReference>
<keyword evidence="6 8" id="KW-1133">Transmembrane helix</keyword>
<proteinExistence type="inferred from homology"/>
<comment type="caution">
    <text evidence="10">The sequence shown here is derived from an EMBL/GenBank/DDBJ whole genome shotgun (WGS) entry which is preliminary data.</text>
</comment>
<organism evidence="10 11">
    <name type="scientific">Actinomyces gaoshouyii</name>
    <dbReference type="NCBI Taxonomy" id="1960083"/>
    <lineage>
        <taxon>Bacteria</taxon>
        <taxon>Bacillati</taxon>
        <taxon>Actinomycetota</taxon>
        <taxon>Actinomycetes</taxon>
        <taxon>Actinomycetales</taxon>
        <taxon>Actinomycetaceae</taxon>
        <taxon>Actinomyces</taxon>
    </lineage>
</organism>
<feature type="transmembrane region" description="Helical" evidence="8">
    <location>
        <begin position="77"/>
        <end position="97"/>
    </location>
</feature>
<dbReference type="InterPro" id="IPR050144">
    <property type="entry name" value="AAE_transporter"/>
</dbReference>
<reference evidence="10" key="1">
    <citation type="journal article" date="2014" name="Int. J. Syst. Evol. Microbiol.">
        <title>Complete genome sequence of Corynebacterium casei LMG S-19264T (=DSM 44701T), isolated from a smear-ripened cheese.</title>
        <authorList>
            <consortium name="US DOE Joint Genome Institute (JGI-PGF)"/>
            <person name="Walter F."/>
            <person name="Albersmeier A."/>
            <person name="Kalinowski J."/>
            <person name="Ruckert C."/>
        </authorList>
    </citation>
    <scope>NUCLEOTIDE SEQUENCE</scope>
    <source>
        <strain evidence="10">CGMCC 4.7372</strain>
    </source>
</reference>
<evidence type="ECO:0000313" key="10">
    <source>
        <dbReference type="EMBL" id="GGO99478.1"/>
    </source>
</evidence>
<reference evidence="10" key="2">
    <citation type="submission" date="2020-09" db="EMBL/GenBank/DDBJ databases">
        <authorList>
            <person name="Sun Q."/>
            <person name="Zhou Y."/>
        </authorList>
    </citation>
    <scope>NUCLEOTIDE SEQUENCE</scope>
    <source>
        <strain evidence="10">CGMCC 4.7372</strain>
    </source>
</reference>
<dbReference type="InterPro" id="IPR036721">
    <property type="entry name" value="RCK_C_sf"/>
</dbReference>
<dbReference type="PANTHER" id="PTHR30445">
    <property type="entry name" value="K(+)_H(+) ANTIPORTER SUBUNIT KHTT"/>
    <property type="match status" value="1"/>
</dbReference>
<keyword evidence="3" id="KW-0813">Transport</keyword>
<evidence type="ECO:0000256" key="4">
    <source>
        <dbReference type="ARBA" id="ARBA00022475"/>
    </source>
</evidence>
<evidence type="ECO:0000313" key="11">
    <source>
        <dbReference type="Proteomes" id="UP000614239"/>
    </source>
</evidence>
<dbReference type="GO" id="GO:0006813">
    <property type="term" value="P:potassium ion transport"/>
    <property type="evidence" value="ECO:0007669"/>
    <property type="project" value="InterPro"/>
</dbReference>
<dbReference type="GO" id="GO:0005886">
    <property type="term" value="C:plasma membrane"/>
    <property type="evidence" value="ECO:0007669"/>
    <property type="project" value="UniProtKB-SubCell"/>
</dbReference>
<comment type="subcellular location">
    <subcellularLocation>
        <location evidence="1">Cell membrane</location>
        <topology evidence="1">Multi-pass membrane protein</topology>
    </subcellularLocation>
</comment>
<evidence type="ECO:0000256" key="7">
    <source>
        <dbReference type="ARBA" id="ARBA00023136"/>
    </source>
</evidence>
<feature type="transmembrane region" description="Helical" evidence="8">
    <location>
        <begin position="530"/>
        <end position="551"/>
    </location>
</feature>
<protein>
    <submittedName>
        <fullName evidence="10">Transporter</fullName>
    </submittedName>
</protein>
<dbReference type="PROSITE" id="PS51202">
    <property type="entry name" value="RCK_C"/>
    <property type="match status" value="1"/>
</dbReference>
<comment type="similarity">
    <text evidence="2">Belongs to the AAE transporter (TC 2.A.81) family.</text>
</comment>
<dbReference type="GO" id="GO:0008324">
    <property type="term" value="F:monoatomic cation transmembrane transporter activity"/>
    <property type="evidence" value="ECO:0007669"/>
    <property type="project" value="InterPro"/>
</dbReference>
<evidence type="ECO:0000259" key="9">
    <source>
        <dbReference type="PROSITE" id="PS51202"/>
    </source>
</evidence>
<dbReference type="AlphaFoldDB" id="A0A8H9HE46"/>
<name>A0A8H9HE46_9ACTO</name>
<keyword evidence="11" id="KW-1185">Reference proteome</keyword>
<feature type="transmembrane region" description="Helical" evidence="8">
    <location>
        <begin position="109"/>
        <end position="131"/>
    </location>
</feature>